<dbReference type="EMBL" id="CM042887">
    <property type="protein sequence ID" value="KAI4330149.1"/>
    <property type="molecule type" value="Genomic_DNA"/>
</dbReference>
<comment type="caution">
    <text evidence="1">The sequence shown here is derived from an EMBL/GenBank/DDBJ whole genome shotgun (WGS) entry which is preliminary data.</text>
</comment>
<keyword evidence="2" id="KW-1185">Reference proteome</keyword>
<evidence type="ECO:0000313" key="2">
    <source>
        <dbReference type="Proteomes" id="UP001057402"/>
    </source>
</evidence>
<dbReference type="Proteomes" id="UP001057402">
    <property type="component" value="Chromosome 8"/>
</dbReference>
<name>A0ACB9N124_9MYRT</name>
<reference evidence="2" key="1">
    <citation type="journal article" date="2023" name="Front. Plant Sci.">
        <title>Chromosomal-level genome assembly of Melastoma candidum provides insights into trichome evolution.</title>
        <authorList>
            <person name="Zhong Y."/>
            <person name="Wu W."/>
            <person name="Sun C."/>
            <person name="Zou P."/>
            <person name="Liu Y."/>
            <person name="Dai S."/>
            <person name="Zhou R."/>
        </authorList>
    </citation>
    <scope>NUCLEOTIDE SEQUENCE [LARGE SCALE GENOMIC DNA]</scope>
</reference>
<evidence type="ECO:0000313" key="1">
    <source>
        <dbReference type="EMBL" id="KAI4330149.1"/>
    </source>
</evidence>
<sequence>MDPVPSTREAASRADQHFAVVAHDPCIYIREFINALCRCFCCDPNPSPVRTRDVKVEEEVAGGRGQYADELKSRSAPRRRPTRPPVSSGSGGQTN</sequence>
<gene>
    <name evidence="1" type="ORF">MLD38_028452</name>
</gene>
<accession>A0ACB9N124</accession>
<proteinExistence type="predicted"/>
<protein>
    <submittedName>
        <fullName evidence="1">Uncharacterized protein</fullName>
    </submittedName>
</protein>
<organism evidence="1 2">
    <name type="scientific">Melastoma candidum</name>
    <dbReference type="NCBI Taxonomy" id="119954"/>
    <lineage>
        <taxon>Eukaryota</taxon>
        <taxon>Viridiplantae</taxon>
        <taxon>Streptophyta</taxon>
        <taxon>Embryophyta</taxon>
        <taxon>Tracheophyta</taxon>
        <taxon>Spermatophyta</taxon>
        <taxon>Magnoliopsida</taxon>
        <taxon>eudicotyledons</taxon>
        <taxon>Gunneridae</taxon>
        <taxon>Pentapetalae</taxon>
        <taxon>rosids</taxon>
        <taxon>malvids</taxon>
        <taxon>Myrtales</taxon>
        <taxon>Melastomataceae</taxon>
        <taxon>Melastomatoideae</taxon>
        <taxon>Melastomateae</taxon>
        <taxon>Melastoma</taxon>
    </lineage>
</organism>